<evidence type="ECO:0000259" key="1">
    <source>
        <dbReference type="Pfam" id="PF02625"/>
    </source>
</evidence>
<proteinExistence type="predicted"/>
<dbReference type="Gene3D" id="3.40.50.720">
    <property type="entry name" value="NAD(P)-binding Rossmann-like Domain"/>
    <property type="match status" value="1"/>
</dbReference>
<evidence type="ECO:0000313" key="3">
    <source>
        <dbReference type="EMBL" id="TDU23273.1"/>
    </source>
</evidence>
<dbReference type="InterPro" id="IPR052698">
    <property type="entry name" value="MoCofactor_Util/Proc"/>
</dbReference>
<reference evidence="3 4" key="1">
    <citation type="submission" date="2019-03" db="EMBL/GenBank/DDBJ databases">
        <title>Genomic Encyclopedia of Type Strains, Phase IV (KMG-IV): sequencing the most valuable type-strain genomes for metagenomic binning, comparative biology and taxonomic classification.</title>
        <authorList>
            <person name="Goeker M."/>
        </authorList>
    </citation>
    <scope>NUCLEOTIDE SEQUENCE [LARGE SCALE GENOMIC DNA]</scope>
    <source>
        <strain evidence="3 4">DSM 26377</strain>
    </source>
</reference>
<dbReference type="AlphaFoldDB" id="A0A4R7NQQ1"/>
<dbReference type="PANTHER" id="PTHR30388:SF4">
    <property type="entry name" value="MOLYBDENUM COFACTOR INSERTION CHAPERONE PAOD"/>
    <property type="match status" value="1"/>
</dbReference>
<dbReference type="Pfam" id="PF02625">
    <property type="entry name" value="XdhC_CoxI"/>
    <property type="match status" value="1"/>
</dbReference>
<evidence type="ECO:0000259" key="2">
    <source>
        <dbReference type="Pfam" id="PF13478"/>
    </source>
</evidence>
<dbReference type="PANTHER" id="PTHR30388">
    <property type="entry name" value="ALDEHYDE OXIDOREDUCTASE MOLYBDENUM COFACTOR ASSEMBLY PROTEIN"/>
    <property type="match status" value="1"/>
</dbReference>
<evidence type="ECO:0000313" key="4">
    <source>
        <dbReference type="Proteomes" id="UP000295341"/>
    </source>
</evidence>
<gene>
    <name evidence="3" type="ORF">DFR24_4796</name>
</gene>
<comment type="caution">
    <text evidence="3">The sequence shown here is derived from an EMBL/GenBank/DDBJ whole genome shotgun (WGS) entry which is preliminary data.</text>
</comment>
<name>A0A4R7NQQ1_9GAMM</name>
<dbReference type="Pfam" id="PF13478">
    <property type="entry name" value="XdhC_C"/>
    <property type="match status" value="1"/>
</dbReference>
<accession>A0A4R7NQQ1</accession>
<protein>
    <submittedName>
        <fullName evidence="3">Xanthine/CO dehydrogenase XdhC/CoxF family maturation factor</fullName>
    </submittedName>
</protein>
<keyword evidence="4" id="KW-1185">Reference proteome</keyword>
<dbReference type="RefSeq" id="WP_133883941.1">
    <property type="nucleotide sequence ID" value="NZ_MWIN01000035.1"/>
</dbReference>
<dbReference type="Proteomes" id="UP000295341">
    <property type="component" value="Unassembled WGS sequence"/>
</dbReference>
<dbReference type="InterPro" id="IPR027051">
    <property type="entry name" value="XdhC_Rossmann_dom"/>
</dbReference>
<feature type="domain" description="XdhC Rossmann" evidence="2">
    <location>
        <begin position="203"/>
        <end position="322"/>
    </location>
</feature>
<sequence length="343" mass="36701">MNTPQEFAALLAALRALPADRPDAALVTLTRTQGSTFRRAGARMLVHGDGRIVRGLSAGCPEQDIAARAREAIAAGEARILRYDREHGQDVMIEMGCGGELEVLVEPLRAPADWQFAEQVDAVLGARRNGSLATLFRVDGHCLHRPRHWLRSESVVLDELEDAELSAALAAAPPAKPGIVSLASSQGTAELFVESLQPPCAAVLIGANASASSLARTLEHLGWRVQAIDPREVAPERLAQQVILDARTFAMVMTHNLEHDIAYLRALRDAPLAYLGAVGARRRAERLMEATGLTAERLRAPAGLDIGSETPEEIALAIAAEMLSVANRTGGGALSATREPIHR</sequence>
<dbReference type="OrthoDB" id="9815497at2"/>
<dbReference type="EMBL" id="SOBT01000013">
    <property type="protein sequence ID" value="TDU23273.1"/>
    <property type="molecule type" value="Genomic_DNA"/>
</dbReference>
<dbReference type="InterPro" id="IPR003777">
    <property type="entry name" value="XdhC_CoxI"/>
</dbReference>
<feature type="domain" description="XdhC- CoxI" evidence="1">
    <location>
        <begin position="23"/>
        <end position="84"/>
    </location>
</feature>
<organism evidence="3 4">
    <name type="scientific">Panacagrimonas perspica</name>
    <dbReference type="NCBI Taxonomy" id="381431"/>
    <lineage>
        <taxon>Bacteria</taxon>
        <taxon>Pseudomonadati</taxon>
        <taxon>Pseudomonadota</taxon>
        <taxon>Gammaproteobacteria</taxon>
        <taxon>Nevskiales</taxon>
        <taxon>Nevskiaceae</taxon>
        <taxon>Panacagrimonas</taxon>
    </lineage>
</organism>